<dbReference type="EMBL" id="ML179104">
    <property type="protein sequence ID" value="THV00398.1"/>
    <property type="molecule type" value="Genomic_DNA"/>
</dbReference>
<organism evidence="2 3">
    <name type="scientific">Dendrothele bispora (strain CBS 962.96)</name>
    <dbReference type="NCBI Taxonomy" id="1314807"/>
    <lineage>
        <taxon>Eukaryota</taxon>
        <taxon>Fungi</taxon>
        <taxon>Dikarya</taxon>
        <taxon>Basidiomycota</taxon>
        <taxon>Agaricomycotina</taxon>
        <taxon>Agaricomycetes</taxon>
        <taxon>Agaricomycetidae</taxon>
        <taxon>Agaricales</taxon>
        <taxon>Agaricales incertae sedis</taxon>
        <taxon>Dendrothele</taxon>
    </lineage>
</organism>
<evidence type="ECO:0000313" key="2">
    <source>
        <dbReference type="EMBL" id="THV00398.1"/>
    </source>
</evidence>
<sequence>MAPKHATATKIDFSDTAVTDKVEELRRVLVKVQKDEAGGKVGFATLRGYEKQVPFLKQLFATVRPKDAAVPANIRCLVGLAAELADFVGQVRELDQPWIPAKTRREELMEVDPDFDLNNAIMPPEGSDGETSGAASPTPGTPESFHFIRQSSAKAMASSKDASPVEKDRPKPKQKTKSTAPVAEEYSPVRQTSKQAPPTFQKPRGVKRQMEVEILTTPESTAGKKKPEAARPAKKAKTSTTDPEPKKGILKKTSTVAEPRTRRQHSRAQSTAPSEVEHEEEDEEESRSTARTIKKDKGKKRARAPSAPPSNAGDVEEEDDSSKTRRKSTRKESRRERTPTPDTEDEGPVFGPFVLPTIRGTSTEPPVLIDDYESSRYTVAFRQQKSNKTVHSLSQGGGDLRVIAPLATQHPISLDIDTFLKSNSSTAFAFEPCLRCMERNLRCNPVAPKKGAKGRWLMHKCGHCTTAGQVCTLTLDLDSLAEVKNLMSMFSRDSDIALKAELETLGSLYAMRDTTRQQVNLAMKTLRTLNDEIEFKKARLREGVQNPTTLIHLLNKSSITGQPMSKKQRTLLLAATGWQTDPEQHIGTELKYDSDDQEWKIVHEKRDTSTSREPTPMDVDDNLDPRDDLPSPPPASTSKASTSRTSSSKTSMIFDQTDNAESDSEDENGAGPSTRRKSRSTGTTPKHVEFLGSASSSVPVTSRETKAKNRPRSPVASPSASKSTKKQSSKPKNRKCYSSFRLYLSMMTYLRHFESTKPKAQVIHDSIDSHCASLKVDMSMTVCGKTLCVPLKTSTATVQLVLKVLIQMFAEIC</sequence>
<feature type="compositionally biased region" description="Basic residues" evidence="1">
    <location>
        <begin position="723"/>
        <end position="734"/>
    </location>
</feature>
<protein>
    <submittedName>
        <fullName evidence="2">Uncharacterized protein</fullName>
    </submittedName>
</protein>
<feature type="compositionally biased region" description="Low complexity" evidence="1">
    <location>
        <begin position="712"/>
        <end position="722"/>
    </location>
</feature>
<feature type="compositionally biased region" description="Basic residues" evidence="1">
    <location>
        <begin position="292"/>
        <end position="303"/>
    </location>
</feature>
<name>A0A4S8MCY0_DENBC</name>
<keyword evidence="3" id="KW-1185">Reference proteome</keyword>
<feature type="region of interest" description="Disordered" evidence="1">
    <location>
        <begin position="604"/>
        <end position="734"/>
    </location>
</feature>
<evidence type="ECO:0000313" key="3">
    <source>
        <dbReference type="Proteomes" id="UP000297245"/>
    </source>
</evidence>
<feature type="compositionally biased region" description="Acidic residues" evidence="1">
    <location>
        <begin position="658"/>
        <end position="668"/>
    </location>
</feature>
<feature type="compositionally biased region" description="Low complexity" evidence="1">
    <location>
        <begin position="636"/>
        <end position="651"/>
    </location>
</feature>
<feature type="compositionally biased region" description="Polar residues" evidence="1">
    <location>
        <begin position="189"/>
        <end position="198"/>
    </location>
</feature>
<gene>
    <name evidence="2" type="ORF">K435DRAFT_794149</name>
</gene>
<proteinExistence type="predicted"/>
<dbReference type="Proteomes" id="UP000297245">
    <property type="component" value="Unassembled WGS sequence"/>
</dbReference>
<feature type="compositionally biased region" description="Basic and acidic residues" evidence="1">
    <location>
        <begin position="330"/>
        <end position="339"/>
    </location>
</feature>
<accession>A0A4S8MCY0</accession>
<evidence type="ECO:0000256" key="1">
    <source>
        <dbReference type="SAM" id="MobiDB-lite"/>
    </source>
</evidence>
<dbReference type="AlphaFoldDB" id="A0A4S8MCY0"/>
<feature type="compositionally biased region" description="Low complexity" evidence="1">
    <location>
        <begin position="151"/>
        <end position="162"/>
    </location>
</feature>
<reference evidence="2 3" key="1">
    <citation type="journal article" date="2019" name="Nat. Ecol. Evol.">
        <title>Megaphylogeny resolves global patterns of mushroom evolution.</title>
        <authorList>
            <person name="Varga T."/>
            <person name="Krizsan K."/>
            <person name="Foldi C."/>
            <person name="Dima B."/>
            <person name="Sanchez-Garcia M."/>
            <person name="Sanchez-Ramirez S."/>
            <person name="Szollosi G.J."/>
            <person name="Szarkandi J.G."/>
            <person name="Papp V."/>
            <person name="Albert L."/>
            <person name="Andreopoulos W."/>
            <person name="Angelini C."/>
            <person name="Antonin V."/>
            <person name="Barry K.W."/>
            <person name="Bougher N.L."/>
            <person name="Buchanan P."/>
            <person name="Buyck B."/>
            <person name="Bense V."/>
            <person name="Catcheside P."/>
            <person name="Chovatia M."/>
            <person name="Cooper J."/>
            <person name="Damon W."/>
            <person name="Desjardin D."/>
            <person name="Finy P."/>
            <person name="Geml J."/>
            <person name="Haridas S."/>
            <person name="Hughes K."/>
            <person name="Justo A."/>
            <person name="Karasinski D."/>
            <person name="Kautmanova I."/>
            <person name="Kiss B."/>
            <person name="Kocsube S."/>
            <person name="Kotiranta H."/>
            <person name="LaButti K.M."/>
            <person name="Lechner B.E."/>
            <person name="Liimatainen K."/>
            <person name="Lipzen A."/>
            <person name="Lukacs Z."/>
            <person name="Mihaltcheva S."/>
            <person name="Morgado L.N."/>
            <person name="Niskanen T."/>
            <person name="Noordeloos M.E."/>
            <person name="Ohm R.A."/>
            <person name="Ortiz-Santana B."/>
            <person name="Ovrebo C."/>
            <person name="Racz N."/>
            <person name="Riley R."/>
            <person name="Savchenko A."/>
            <person name="Shiryaev A."/>
            <person name="Soop K."/>
            <person name="Spirin V."/>
            <person name="Szebenyi C."/>
            <person name="Tomsovsky M."/>
            <person name="Tulloss R.E."/>
            <person name="Uehling J."/>
            <person name="Grigoriev I.V."/>
            <person name="Vagvolgyi C."/>
            <person name="Papp T."/>
            <person name="Martin F.M."/>
            <person name="Miettinen O."/>
            <person name="Hibbett D.S."/>
            <person name="Nagy L.G."/>
        </authorList>
    </citation>
    <scope>NUCLEOTIDE SEQUENCE [LARGE SCALE GENOMIC DNA]</scope>
    <source>
        <strain evidence="2 3">CBS 962.96</strain>
    </source>
</reference>
<feature type="region of interest" description="Disordered" evidence="1">
    <location>
        <begin position="110"/>
        <end position="367"/>
    </location>
</feature>
<feature type="compositionally biased region" description="Polar residues" evidence="1">
    <location>
        <begin position="693"/>
        <end position="702"/>
    </location>
</feature>